<name>A0ABS2RMG5_9ACTN</name>
<keyword evidence="4" id="KW-1185">Reference proteome</keyword>
<evidence type="ECO:0000313" key="4">
    <source>
        <dbReference type="Proteomes" id="UP000704762"/>
    </source>
</evidence>
<reference evidence="3 4" key="1">
    <citation type="submission" date="2021-01" db="EMBL/GenBank/DDBJ databases">
        <title>Sequencing the genomes of 1000 actinobacteria strains.</title>
        <authorList>
            <person name="Klenk H.-P."/>
        </authorList>
    </citation>
    <scope>NUCLEOTIDE SEQUENCE [LARGE SCALE GENOMIC DNA]</scope>
    <source>
        <strain evidence="3 4">DSM 18662</strain>
    </source>
</reference>
<keyword evidence="2" id="KW-1133">Transmembrane helix</keyword>
<evidence type="ECO:0000313" key="3">
    <source>
        <dbReference type="EMBL" id="MBM7800199.1"/>
    </source>
</evidence>
<evidence type="ECO:0000256" key="2">
    <source>
        <dbReference type="SAM" id="Phobius"/>
    </source>
</evidence>
<gene>
    <name evidence="3" type="ORF">JOE57_003120</name>
</gene>
<feature type="compositionally biased region" description="Basic and acidic residues" evidence="1">
    <location>
        <begin position="164"/>
        <end position="217"/>
    </location>
</feature>
<keyword evidence="2" id="KW-0472">Membrane</keyword>
<proteinExistence type="predicted"/>
<organism evidence="3 4">
    <name type="scientific">Microlunatus panaciterrae</name>
    <dbReference type="NCBI Taxonomy" id="400768"/>
    <lineage>
        <taxon>Bacteria</taxon>
        <taxon>Bacillati</taxon>
        <taxon>Actinomycetota</taxon>
        <taxon>Actinomycetes</taxon>
        <taxon>Propionibacteriales</taxon>
        <taxon>Propionibacteriaceae</taxon>
        <taxon>Microlunatus</taxon>
    </lineage>
</organism>
<dbReference type="EMBL" id="JAFBCF010000001">
    <property type="protein sequence ID" value="MBM7800199.1"/>
    <property type="molecule type" value="Genomic_DNA"/>
</dbReference>
<protein>
    <submittedName>
        <fullName evidence="3">Type IV secretory pathway VirB10-like protein</fullName>
    </submittedName>
</protein>
<comment type="caution">
    <text evidence="3">The sequence shown here is derived from an EMBL/GenBank/DDBJ whole genome shotgun (WGS) entry which is preliminary data.</text>
</comment>
<dbReference type="RefSeq" id="WP_204919456.1">
    <property type="nucleotide sequence ID" value="NZ_BAAAQP010000003.1"/>
</dbReference>
<accession>A0ABS2RMG5</accession>
<keyword evidence="2" id="KW-0812">Transmembrane</keyword>
<feature type="region of interest" description="Disordered" evidence="1">
    <location>
        <begin position="164"/>
        <end position="231"/>
    </location>
</feature>
<dbReference type="Proteomes" id="UP000704762">
    <property type="component" value="Unassembled WGS sequence"/>
</dbReference>
<feature type="transmembrane region" description="Helical" evidence="2">
    <location>
        <begin position="40"/>
        <end position="57"/>
    </location>
</feature>
<evidence type="ECO:0000256" key="1">
    <source>
        <dbReference type="SAM" id="MobiDB-lite"/>
    </source>
</evidence>
<sequence length="231" mass="24216">MSALWAPITGLRESLSEPAIQPRLRPVPTLAPRMARTPFVLVLIGLFGIGMAGLLMLNTSLQNQAFEARALNRQATELAYTEATLSRQVADLRAPQELALKASQMGMRPNPEPAFLVLPEGKLVGKPKRVDGNEVPSLIVKTPEQLAAEAAAAEAKRKAKAAEAKREAAAKAKEAAAKAKKDAAAKAKKDAAAKAKKDAAAKTGKDAAAKGKKDAAAKKAGAQKKQTEGRG</sequence>